<evidence type="ECO:0000256" key="2">
    <source>
        <dbReference type="ARBA" id="ARBA00023125"/>
    </source>
</evidence>
<dbReference type="PANTHER" id="PTHR43479">
    <property type="entry name" value="ACREF/ENVCD OPERON REPRESSOR-RELATED"/>
    <property type="match status" value="1"/>
</dbReference>
<dbReference type="SUPFAM" id="SSF46689">
    <property type="entry name" value="Homeodomain-like"/>
    <property type="match status" value="1"/>
</dbReference>
<keyword evidence="1" id="KW-0678">Repressor</keyword>
<dbReference type="InterPro" id="IPR009057">
    <property type="entry name" value="Homeodomain-like_sf"/>
</dbReference>
<dbReference type="AlphaFoldDB" id="A0A4Y9AA80"/>
<name>A0A4Y9AA80_9BACI</name>
<organism evidence="5 6">
    <name type="scientific">Lentibacillus salicampi</name>
    <dbReference type="NCBI Taxonomy" id="175306"/>
    <lineage>
        <taxon>Bacteria</taxon>
        <taxon>Bacillati</taxon>
        <taxon>Bacillota</taxon>
        <taxon>Bacilli</taxon>
        <taxon>Bacillales</taxon>
        <taxon>Bacillaceae</taxon>
        <taxon>Lentibacillus</taxon>
    </lineage>
</organism>
<accession>A0A4Y9AA80</accession>
<feature type="domain" description="HTH tetR-type" evidence="4">
    <location>
        <begin position="10"/>
        <end position="70"/>
    </location>
</feature>
<dbReference type="SUPFAM" id="SSF48498">
    <property type="entry name" value="Tetracyclin repressor-like, C-terminal domain"/>
    <property type="match status" value="1"/>
</dbReference>
<gene>
    <name evidence="5" type="ORF">E4U82_12960</name>
</gene>
<dbReference type="EMBL" id="SRHY01000024">
    <property type="protein sequence ID" value="TFJ92355.1"/>
    <property type="molecule type" value="Genomic_DNA"/>
</dbReference>
<dbReference type="OrthoDB" id="2356263at2"/>
<reference evidence="5 6" key="1">
    <citation type="submission" date="2019-03" db="EMBL/GenBank/DDBJ databases">
        <title>Genome sequence of Lentibacillus salicampi ATCC BAA-719.</title>
        <authorList>
            <person name="Maclea K.S."/>
            <person name="Simoes Junior M."/>
        </authorList>
    </citation>
    <scope>NUCLEOTIDE SEQUENCE [LARGE SCALE GENOMIC DNA]</scope>
    <source>
        <strain evidence="5 6">ATCC BAA-719</strain>
    </source>
</reference>
<dbReference type="InterPro" id="IPR036271">
    <property type="entry name" value="Tet_transcr_reg_TetR-rel_C_sf"/>
</dbReference>
<dbReference type="InterPro" id="IPR050624">
    <property type="entry name" value="HTH-type_Tx_Regulator"/>
</dbReference>
<comment type="caution">
    <text evidence="5">The sequence shown here is derived from an EMBL/GenBank/DDBJ whole genome shotgun (WGS) entry which is preliminary data.</text>
</comment>
<dbReference type="Pfam" id="PF00440">
    <property type="entry name" value="TetR_N"/>
    <property type="match status" value="1"/>
</dbReference>
<dbReference type="PRINTS" id="PR00455">
    <property type="entry name" value="HTHTETR"/>
</dbReference>
<evidence type="ECO:0000256" key="1">
    <source>
        <dbReference type="ARBA" id="ARBA00022491"/>
    </source>
</evidence>
<dbReference type="RefSeq" id="WP_135110590.1">
    <property type="nucleotide sequence ID" value="NZ_SRHY01000024.1"/>
</dbReference>
<evidence type="ECO:0000313" key="5">
    <source>
        <dbReference type="EMBL" id="TFJ92355.1"/>
    </source>
</evidence>
<dbReference type="InterPro" id="IPR023772">
    <property type="entry name" value="DNA-bd_HTH_TetR-type_CS"/>
</dbReference>
<dbReference type="PROSITE" id="PS50977">
    <property type="entry name" value="HTH_TETR_2"/>
    <property type="match status" value="1"/>
</dbReference>
<dbReference type="Proteomes" id="UP000298484">
    <property type="component" value="Unassembled WGS sequence"/>
</dbReference>
<proteinExistence type="predicted"/>
<dbReference type="Gene3D" id="1.10.357.10">
    <property type="entry name" value="Tetracycline Repressor, domain 2"/>
    <property type="match status" value="1"/>
</dbReference>
<evidence type="ECO:0000313" key="6">
    <source>
        <dbReference type="Proteomes" id="UP000298484"/>
    </source>
</evidence>
<evidence type="ECO:0000256" key="3">
    <source>
        <dbReference type="PROSITE-ProRule" id="PRU00335"/>
    </source>
</evidence>
<dbReference type="InterPro" id="IPR001647">
    <property type="entry name" value="HTH_TetR"/>
</dbReference>
<feature type="DNA-binding region" description="H-T-H motif" evidence="3">
    <location>
        <begin position="33"/>
        <end position="52"/>
    </location>
</feature>
<sequence length="200" mass="22794">MADQSSFITEARREQIIKATIKVLDEIGFVSISLAKIAKMAKVSTGLISYHFKDKDDVLDNTLIYLLTIQFDYIKERVSEEETAYDQLIAFIDASLAYQGAHTVNNIALLEIIFNARTEDNVPYYRVSSDEEDPLYVYLQEILHSGQETHEFSEFNIKSLTTMIQGAISESILVNEELFDLEAYKNDLVSMVTKIVEKKS</sequence>
<dbReference type="GO" id="GO:0003677">
    <property type="term" value="F:DNA binding"/>
    <property type="evidence" value="ECO:0007669"/>
    <property type="project" value="UniProtKB-UniRule"/>
</dbReference>
<evidence type="ECO:0000259" key="4">
    <source>
        <dbReference type="PROSITE" id="PS50977"/>
    </source>
</evidence>
<dbReference type="PANTHER" id="PTHR43479:SF11">
    <property type="entry name" value="ACREF_ENVCD OPERON REPRESSOR-RELATED"/>
    <property type="match status" value="1"/>
</dbReference>
<keyword evidence="2 3" id="KW-0238">DNA-binding</keyword>
<protein>
    <submittedName>
        <fullName evidence="5">TetR/AcrR family transcriptional regulator</fullName>
    </submittedName>
</protein>
<dbReference type="PROSITE" id="PS01081">
    <property type="entry name" value="HTH_TETR_1"/>
    <property type="match status" value="1"/>
</dbReference>
<keyword evidence="6" id="KW-1185">Reference proteome</keyword>